<proteinExistence type="predicted"/>
<keyword evidence="2" id="KW-1185">Reference proteome</keyword>
<gene>
    <name evidence="1" type="ORF">Bfra_009372</name>
</gene>
<sequence>SRAQASARIHTHWSTATDDNESYGFWTKKLRESIMRFIKIQAGLRIGIDAERRSLGLRLARRFKWTAD</sequence>
<comment type="caution">
    <text evidence="1">The sequence shown here is derived from an EMBL/GenBank/DDBJ whole genome shotgun (WGS) entry which is preliminary data.</text>
</comment>
<evidence type="ECO:0000313" key="2">
    <source>
        <dbReference type="Proteomes" id="UP000531561"/>
    </source>
</evidence>
<reference evidence="1 2" key="1">
    <citation type="journal article" date="2020" name="Phytopathology">
        <title>A high-quality genome resource of Botrytis fragariae, a new and rapidly spreading fungal pathogen causing strawberry gray mold in the U.S.A.</title>
        <authorList>
            <person name="Wu Y."/>
            <person name="Saski C.A."/>
            <person name="Schnabel G."/>
            <person name="Xiao S."/>
            <person name="Hu M."/>
        </authorList>
    </citation>
    <scope>NUCLEOTIDE SEQUENCE [LARGE SCALE GENOMIC DNA]</scope>
    <source>
        <strain evidence="1 2">BVB16</strain>
    </source>
</reference>
<dbReference type="EMBL" id="JABFCT010000013">
    <property type="protein sequence ID" value="KAF5870818.1"/>
    <property type="molecule type" value="Genomic_DNA"/>
</dbReference>
<organism evidence="1 2">
    <name type="scientific">Botrytis fragariae</name>
    <dbReference type="NCBI Taxonomy" id="1964551"/>
    <lineage>
        <taxon>Eukaryota</taxon>
        <taxon>Fungi</taxon>
        <taxon>Dikarya</taxon>
        <taxon>Ascomycota</taxon>
        <taxon>Pezizomycotina</taxon>
        <taxon>Leotiomycetes</taxon>
        <taxon>Helotiales</taxon>
        <taxon>Sclerotiniaceae</taxon>
        <taxon>Botrytis</taxon>
    </lineage>
</organism>
<feature type="non-terminal residue" evidence="1">
    <location>
        <position position="1"/>
    </location>
</feature>
<dbReference type="AlphaFoldDB" id="A0A8H6AN49"/>
<accession>A0A8H6AN49</accession>
<name>A0A8H6AN49_9HELO</name>
<protein>
    <submittedName>
        <fullName evidence="1">Uncharacterized protein</fullName>
    </submittedName>
</protein>
<evidence type="ECO:0000313" key="1">
    <source>
        <dbReference type="EMBL" id="KAF5870818.1"/>
    </source>
</evidence>
<dbReference type="OrthoDB" id="3546297at2759"/>
<dbReference type="Proteomes" id="UP000531561">
    <property type="component" value="Unassembled WGS sequence"/>
</dbReference>
<dbReference type="RefSeq" id="XP_037189765.1">
    <property type="nucleotide sequence ID" value="XM_037339715.1"/>
</dbReference>
<dbReference type="GeneID" id="59263407"/>